<keyword evidence="2" id="KW-0472">Membrane</keyword>
<dbReference type="HOGENOM" id="CLU_564890_0_0_11"/>
<keyword evidence="5" id="KW-1185">Reference proteome</keyword>
<dbReference type="Proteomes" id="UP000031526">
    <property type="component" value="Chromosome"/>
</dbReference>
<keyword evidence="2" id="KW-0812">Transmembrane</keyword>
<feature type="compositionally biased region" description="Acidic residues" evidence="1">
    <location>
        <begin position="1"/>
        <end position="10"/>
    </location>
</feature>
<evidence type="ECO:0000256" key="2">
    <source>
        <dbReference type="SAM" id="Phobius"/>
    </source>
</evidence>
<accession>A0A0B5DJ16</accession>
<feature type="transmembrane region" description="Helical" evidence="2">
    <location>
        <begin position="28"/>
        <end position="47"/>
    </location>
</feature>
<dbReference type="Proteomes" id="UP000325763">
    <property type="component" value="Chromosome"/>
</dbReference>
<proteinExistence type="predicted"/>
<evidence type="ECO:0000313" key="6">
    <source>
        <dbReference type="Proteomes" id="UP000325763"/>
    </source>
</evidence>
<dbReference type="EMBL" id="CP009313">
    <property type="protein sequence ID" value="AJE43199.1"/>
    <property type="molecule type" value="Genomic_DNA"/>
</dbReference>
<feature type="transmembrane region" description="Helical" evidence="2">
    <location>
        <begin position="166"/>
        <end position="190"/>
    </location>
</feature>
<dbReference type="OrthoDB" id="8444614at2"/>
<dbReference type="KEGG" id="snq:CP978_26895"/>
<evidence type="ECO:0000313" key="3">
    <source>
        <dbReference type="EMBL" id="AJE43199.1"/>
    </source>
</evidence>
<feature type="region of interest" description="Disordered" evidence="1">
    <location>
        <begin position="1"/>
        <end position="25"/>
    </location>
</feature>
<evidence type="ECO:0000256" key="1">
    <source>
        <dbReference type="SAM" id="MobiDB-lite"/>
    </source>
</evidence>
<protein>
    <submittedName>
        <fullName evidence="3">Uncharacterized protein</fullName>
    </submittedName>
</protein>
<dbReference type="RefSeq" id="WP_043445026.1">
    <property type="nucleotide sequence ID" value="NZ_CP009313.1"/>
</dbReference>
<organism evidence="3 5">
    <name type="scientific">Streptomyces nodosus</name>
    <dbReference type="NCBI Taxonomy" id="40318"/>
    <lineage>
        <taxon>Bacteria</taxon>
        <taxon>Bacillati</taxon>
        <taxon>Actinomycetota</taxon>
        <taxon>Actinomycetes</taxon>
        <taxon>Kitasatosporales</taxon>
        <taxon>Streptomycetaceae</taxon>
        <taxon>Streptomyces</taxon>
    </lineage>
</organism>
<dbReference type="STRING" id="40318.SNOD_26600"/>
<reference evidence="3 5" key="2">
    <citation type="journal article" date="2016" name="Appl. Microbiol. Biotechnol.">
        <title>Exploiting the genome sequence of Streptomyces nodosus for enhanced antibiotic production.</title>
        <authorList>
            <person name="Sweeney P."/>
            <person name="Murphy C.D."/>
            <person name="Caffrey P."/>
        </authorList>
    </citation>
    <scope>NUCLEOTIDE SEQUENCE [LARGE SCALE GENOMIC DNA]</scope>
    <source>
        <strain evidence="3 5">ATCC 14899</strain>
    </source>
</reference>
<reference evidence="4 6" key="3">
    <citation type="submission" date="2017-09" db="EMBL/GenBank/DDBJ databases">
        <title>Streptomyces genome completion.</title>
        <authorList>
            <person name="Lee N."/>
            <person name="Cho B.-K."/>
        </authorList>
    </citation>
    <scope>NUCLEOTIDE SEQUENCE [LARGE SCALE GENOMIC DNA]</scope>
    <source>
        <strain evidence="4 6">ATCC 14899</strain>
    </source>
</reference>
<evidence type="ECO:0000313" key="4">
    <source>
        <dbReference type="EMBL" id="QEV41701.1"/>
    </source>
</evidence>
<keyword evidence="2" id="KW-1133">Transmembrane helix</keyword>
<feature type="region of interest" description="Disordered" evidence="1">
    <location>
        <begin position="129"/>
        <end position="157"/>
    </location>
</feature>
<evidence type="ECO:0000313" key="5">
    <source>
        <dbReference type="Proteomes" id="UP000031526"/>
    </source>
</evidence>
<name>A0A0B5DJ16_9ACTN</name>
<feature type="compositionally biased region" description="Polar residues" evidence="1">
    <location>
        <begin position="139"/>
        <end position="150"/>
    </location>
</feature>
<sequence length="483" mass="49806">MADTMTDDSDAVPRHRPRSTAPHRTPPTVLRLLVVMVMACVAALGAVSSATAAEGDDLIKVFVVQDPAQTGGQLATLESIAATTLGDASRAGEILDLNRGLRQRDGGALNDSGEQLHPGWILRLPPDASGPGVQLAKDSGNTDGTSTDPNGTPDDAGAADGGSTVFAIPLAAVVAALVALLLALVTAVIVSRKKAHAVYAAGLRVVRKLGEPARRRRQLVLRRATGRRFATDADSVRRAYGALGELSADGGRPETPVHGLRVDDGGVTVWLPPSSTVDAPWQNIDSTRWHRTAAAVGWMTPAGGDGAMTSRAAVTAACLVRVGTDTAGEPVFVDLSRLDGVLSVTGDQAVARDVVRNLLAEIARSRPDTPVTVLGGRDGAEAFALPEALRRLPRVEAPAATPAVGGGTTRAAAARHPVKGLVVLAGTPTERETAELTALCGPGGAGWTGLVSGEVDGAHWRWNTDADGHVDIPVLDLRLTVPA</sequence>
<dbReference type="AlphaFoldDB" id="A0A0B5DJ16"/>
<gene>
    <name evidence="4" type="ORF">CP978_26895</name>
    <name evidence="3" type="ORF">SNOD_26600</name>
</gene>
<reference evidence="5" key="1">
    <citation type="submission" date="2014-09" db="EMBL/GenBank/DDBJ databases">
        <title>Sequence of the Streptomyces nodosus genome.</title>
        <authorList>
            <person name="Sweeney P."/>
            <person name="Stephens N."/>
            <person name="Murphy C."/>
            <person name="Caffrey P."/>
        </authorList>
    </citation>
    <scope>NUCLEOTIDE SEQUENCE [LARGE SCALE GENOMIC DNA]</scope>
    <source>
        <strain evidence="5">ATCC 14899</strain>
    </source>
</reference>
<dbReference type="EMBL" id="CP023747">
    <property type="protein sequence ID" value="QEV41701.1"/>
    <property type="molecule type" value="Genomic_DNA"/>
</dbReference>